<dbReference type="Gene3D" id="3.30.710.10">
    <property type="entry name" value="Potassium Channel Kv1.1, Chain A"/>
    <property type="match status" value="1"/>
</dbReference>
<dbReference type="InterPro" id="IPR000210">
    <property type="entry name" value="BTB/POZ_dom"/>
</dbReference>
<evidence type="ECO:0000259" key="6">
    <source>
        <dbReference type="PROSITE" id="PS51649"/>
    </source>
</evidence>
<dbReference type="PANTHER" id="PTHR32370">
    <property type="entry name" value="OS12G0117600 PROTEIN"/>
    <property type="match status" value="1"/>
</dbReference>
<feature type="domain" description="BTB" evidence="5">
    <location>
        <begin position="20"/>
        <end position="111"/>
    </location>
</feature>
<evidence type="ECO:0000259" key="5">
    <source>
        <dbReference type="PROSITE" id="PS50097"/>
    </source>
</evidence>
<evidence type="ECO:0008006" key="9">
    <source>
        <dbReference type="Google" id="ProtNLM"/>
    </source>
</evidence>
<sequence length="720" mass="80081">MASEKTSRGQAWFCTTGLPSDITVEVDNMIFHLHKYPLMSKSRRLNQLIAEQEESTAQQGRQSELPNEEVDDCDEIEDVHCHITLHDFPGGIETFELAAKFCYGAKIEVSALNAAPLRCAGEYLDMTEEYSKDNLIAKTEKFLSQSVLKSLGDAVKALKSCEHVIELAEFLNIPQRCIDAIVMHASSADPSMFGWPMNDGARRGRRSMNRLLRSGIEGGSRRKGKSKGSSFESWLEDLSLLTLSIFKRLISAMRDGNLGPEIVEGCLMHYAKKCIPGASRSSRRPATETSSSSTSSSVLSESEQRELLEMVTSNLPEGILFRSSTAVQILFGLLRTASILNVTEECRSVLERRIGGQLEQATLDDLLIPSYSYLNETLYDVDCVERILGHFLEDLEVRDEGRVDVSEGSPALLLVGKLIDGYLSEIASDTNLKPERFYHLAIAMPEQARLFDDGLYRAIDVYLKAHPWTSEADREKICGVMDYQKLTLEACTHAAQNERLPLRAVVQVLFFEQLQLRNAIAGTLLTAEGPVPLDPARPSASRAGEYEDGVEETGNEEPEEEEEGEVPEVLSAAEGSVRPTWRAAVRENQVLRLDMNSMRTRVHQLERECSTMKKVIQKMDKVGGGSRGSSGSSIGDGGRKSSLSRRFGCKFKTQVCDSHEAATVVEARRGRYSCHFLSDAKIFLESESRSVIFIRLFGSVNRGGMEFLPPKLNFVNEMLK</sequence>
<dbReference type="InterPro" id="IPR043454">
    <property type="entry name" value="NPH3/RPT2-like"/>
</dbReference>
<dbReference type="InterPro" id="IPR027356">
    <property type="entry name" value="NPH3_dom"/>
</dbReference>
<evidence type="ECO:0000313" key="8">
    <source>
        <dbReference type="Proteomes" id="UP001345219"/>
    </source>
</evidence>
<dbReference type="AlphaFoldDB" id="A0AAN7LAW3"/>
<keyword evidence="8" id="KW-1185">Reference proteome</keyword>
<dbReference type="Pfam" id="PF03000">
    <property type="entry name" value="NPH3"/>
    <property type="match status" value="1"/>
</dbReference>
<reference evidence="7 8" key="1">
    <citation type="journal article" date="2023" name="Hortic Res">
        <title>Pangenome of water caltrop reveals structural variations and asymmetric subgenome divergence after allopolyploidization.</title>
        <authorList>
            <person name="Zhang X."/>
            <person name="Chen Y."/>
            <person name="Wang L."/>
            <person name="Yuan Y."/>
            <person name="Fang M."/>
            <person name="Shi L."/>
            <person name="Lu R."/>
            <person name="Comes H.P."/>
            <person name="Ma Y."/>
            <person name="Chen Y."/>
            <person name="Huang G."/>
            <person name="Zhou Y."/>
            <person name="Zheng Z."/>
            <person name="Qiu Y."/>
        </authorList>
    </citation>
    <scope>NUCLEOTIDE SEQUENCE [LARGE SCALE GENOMIC DNA]</scope>
    <source>
        <tissue evidence="7">Roots</tissue>
    </source>
</reference>
<comment type="caution">
    <text evidence="7">The sequence shown here is derived from an EMBL/GenBank/DDBJ whole genome shotgun (WGS) entry which is preliminary data.</text>
</comment>
<dbReference type="Proteomes" id="UP001345219">
    <property type="component" value="Chromosome 14"/>
</dbReference>
<evidence type="ECO:0000256" key="2">
    <source>
        <dbReference type="ARBA" id="ARBA00022786"/>
    </source>
</evidence>
<evidence type="ECO:0000256" key="3">
    <source>
        <dbReference type="PROSITE-ProRule" id="PRU00982"/>
    </source>
</evidence>
<comment type="pathway">
    <text evidence="1">Protein modification; protein ubiquitination.</text>
</comment>
<organism evidence="7 8">
    <name type="scientific">Trapa incisa</name>
    <dbReference type="NCBI Taxonomy" id="236973"/>
    <lineage>
        <taxon>Eukaryota</taxon>
        <taxon>Viridiplantae</taxon>
        <taxon>Streptophyta</taxon>
        <taxon>Embryophyta</taxon>
        <taxon>Tracheophyta</taxon>
        <taxon>Spermatophyta</taxon>
        <taxon>Magnoliopsida</taxon>
        <taxon>eudicotyledons</taxon>
        <taxon>Gunneridae</taxon>
        <taxon>Pentapetalae</taxon>
        <taxon>rosids</taxon>
        <taxon>malvids</taxon>
        <taxon>Myrtales</taxon>
        <taxon>Lythraceae</taxon>
        <taxon>Trapa</taxon>
    </lineage>
</organism>
<dbReference type="SUPFAM" id="SSF54695">
    <property type="entry name" value="POZ domain"/>
    <property type="match status" value="1"/>
</dbReference>
<protein>
    <recommendedName>
        <fullName evidence="9">Phototropic-responsive NPH3 family protein</fullName>
    </recommendedName>
</protein>
<gene>
    <name evidence="7" type="ORF">SAY87_018487</name>
</gene>
<evidence type="ECO:0000256" key="4">
    <source>
        <dbReference type="SAM" id="MobiDB-lite"/>
    </source>
</evidence>
<evidence type="ECO:0000256" key="1">
    <source>
        <dbReference type="ARBA" id="ARBA00004906"/>
    </source>
</evidence>
<dbReference type="EMBL" id="JAXIOK010000002">
    <property type="protein sequence ID" value="KAK4778300.1"/>
    <property type="molecule type" value="Genomic_DNA"/>
</dbReference>
<feature type="compositionally biased region" description="Low complexity" evidence="4">
    <location>
        <begin position="287"/>
        <end position="301"/>
    </location>
</feature>
<name>A0AAN7LAW3_9MYRT</name>
<accession>A0AAN7LAW3</accession>
<dbReference type="PROSITE" id="PS51649">
    <property type="entry name" value="NPH3"/>
    <property type="match status" value="1"/>
</dbReference>
<feature type="domain" description="NPH3" evidence="6">
    <location>
        <begin position="232"/>
        <end position="515"/>
    </location>
</feature>
<feature type="region of interest" description="Disordered" evidence="4">
    <location>
        <begin position="530"/>
        <end position="568"/>
    </location>
</feature>
<dbReference type="InterPro" id="IPR011333">
    <property type="entry name" value="SKP1/BTB/POZ_sf"/>
</dbReference>
<feature type="compositionally biased region" description="Acidic residues" evidence="4">
    <location>
        <begin position="546"/>
        <end position="566"/>
    </location>
</feature>
<evidence type="ECO:0000313" key="7">
    <source>
        <dbReference type="EMBL" id="KAK4778300.1"/>
    </source>
</evidence>
<keyword evidence="2" id="KW-0833">Ubl conjugation pathway</keyword>
<feature type="region of interest" description="Disordered" evidence="4">
    <location>
        <begin position="277"/>
        <end position="301"/>
    </location>
</feature>
<dbReference type="PROSITE" id="PS50097">
    <property type="entry name" value="BTB"/>
    <property type="match status" value="1"/>
</dbReference>
<feature type="region of interest" description="Disordered" evidence="4">
    <location>
        <begin position="621"/>
        <end position="642"/>
    </location>
</feature>
<proteinExistence type="inferred from homology"/>
<comment type="similarity">
    <text evidence="3">Belongs to the NPH3 family.</text>
</comment>